<feature type="transmembrane region" description="Helical" evidence="5">
    <location>
        <begin position="199"/>
        <end position="220"/>
    </location>
</feature>
<feature type="transmembrane region" description="Helical" evidence="5">
    <location>
        <begin position="285"/>
        <end position="310"/>
    </location>
</feature>
<evidence type="ECO:0000313" key="7">
    <source>
        <dbReference type="Proteomes" id="UP001430193"/>
    </source>
</evidence>
<evidence type="ECO:0000256" key="1">
    <source>
        <dbReference type="ARBA" id="ARBA00004141"/>
    </source>
</evidence>
<evidence type="ECO:0000256" key="4">
    <source>
        <dbReference type="ARBA" id="ARBA00023136"/>
    </source>
</evidence>
<feature type="transmembrane region" description="Helical" evidence="5">
    <location>
        <begin position="336"/>
        <end position="356"/>
    </location>
</feature>
<feature type="transmembrane region" description="Helical" evidence="5">
    <location>
        <begin position="362"/>
        <end position="385"/>
    </location>
</feature>
<reference evidence="6" key="1">
    <citation type="submission" date="2020-10" db="EMBL/GenBank/DDBJ databases">
        <title>Phylogeny of dyella-like bacteria.</title>
        <authorList>
            <person name="Fu J."/>
        </authorList>
    </citation>
    <scope>NUCLEOTIDE SEQUENCE</scope>
    <source>
        <strain evidence="6">DHON07</strain>
    </source>
</reference>
<dbReference type="EMBL" id="JADIKF010000039">
    <property type="protein sequence ID" value="MBM7130666.1"/>
    <property type="molecule type" value="Genomic_DNA"/>
</dbReference>
<comment type="subcellular location">
    <subcellularLocation>
        <location evidence="1">Membrane</location>
        <topology evidence="1">Multi-pass membrane protein</topology>
    </subcellularLocation>
</comment>
<keyword evidence="4 5" id="KW-0472">Membrane</keyword>
<dbReference type="InterPro" id="IPR050598">
    <property type="entry name" value="AminoAcid_Transporter"/>
</dbReference>
<keyword evidence="7" id="KW-1185">Reference proteome</keyword>
<proteinExistence type="predicted"/>
<keyword evidence="3 5" id="KW-1133">Transmembrane helix</keyword>
<dbReference type="InterPro" id="IPR002293">
    <property type="entry name" value="AA/rel_permease1"/>
</dbReference>
<feature type="transmembrane region" description="Helical" evidence="5">
    <location>
        <begin position="241"/>
        <end position="265"/>
    </location>
</feature>
<feature type="transmembrane region" description="Helical" evidence="5">
    <location>
        <begin position="420"/>
        <end position="441"/>
    </location>
</feature>
<protein>
    <submittedName>
        <fullName evidence="6">APC family permease</fullName>
    </submittedName>
</protein>
<dbReference type="PIRSF" id="PIRSF006060">
    <property type="entry name" value="AA_transporter"/>
    <property type="match status" value="1"/>
</dbReference>
<evidence type="ECO:0000313" key="6">
    <source>
        <dbReference type="EMBL" id="MBM7130666.1"/>
    </source>
</evidence>
<feature type="transmembrane region" description="Helical" evidence="5">
    <location>
        <begin position="21"/>
        <end position="48"/>
    </location>
</feature>
<feature type="transmembrane region" description="Helical" evidence="5">
    <location>
        <begin position="167"/>
        <end position="187"/>
    </location>
</feature>
<organism evidence="6 7">
    <name type="scientific">Dyella mobilis</name>
    <dbReference type="NCBI Taxonomy" id="1849582"/>
    <lineage>
        <taxon>Bacteria</taxon>
        <taxon>Pseudomonadati</taxon>
        <taxon>Pseudomonadota</taxon>
        <taxon>Gammaproteobacteria</taxon>
        <taxon>Lysobacterales</taxon>
        <taxon>Rhodanobacteraceae</taxon>
        <taxon>Dyella</taxon>
    </lineage>
</organism>
<evidence type="ECO:0000256" key="2">
    <source>
        <dbReference type="ARBA" id="ARBA00022692"/>
    </source>
</evidence>
<feature type="transmembrane region" description="Helical" evidence="5">
    <location>
        <begin position="54"/>
        <end position="78"/>
    </location>
</feature>
<gene>
    <name evidence="6" type="ORF">ISS99_14095</name>
</gene>
<feature type="transmembrane region" description="Helical" evidence="5">
    <location>
        <begin position="397"/>
        <end position="414"/>
    </location>
</feature>
<dbReference type="PANTHER" id="PTHR11785">
    <property type="entry name" value="AMINO ACID TRANSPORTER"/>
    <property type="match status" value="1"/>
</dbReference>
<dbReference type="Proteomes" id="UP001430193">
    <property type="component" value="Unassembled WGS sequence"/>
</dbReference>
<evidence type="ECO:0000256" key="5">
    <source>
        <dbReference type="SAM" id="Phobius"/>
    </source>
</evidence>
<feature type="transmembrane region" description="Helical" evidence="5">
    <location>
        <begin position="136"/>
        <end position="155"/>
    </location>
</feature>
<feature type="transmembrane region" description="Helical" evidence="5">
    <location>
        <begin position="99"/>
        <end position="124"/>
    </location>
</feature>
<evidence type="ECO:0000256" key="3">
    <source>
        <dbReference type="ARBA" id="ARBA00022989"/>
    </source>
</evidence>
<keyword evidence="2 5" id="KW-0812">Transmembrane</keyword>
<dbReference type="Gene3D" id="1.20.1740.10">
    <property type="entry name" value="Amino acid/polyamine transporter I"/>
    <property type="match status" value="1"/>
</dbReference>
<accession>A0ABS2KHS0</accession>
<name>A0ABS2KHS0_9GAMM</name>
<dbReference type="Pfam" id="PF13520">
    <property type="entry name" value="AA_permease_2"/>
    <property type="match status" value="1"/>
</dbReference>
<comment type="caution">
    <text evidence="6">The sequence shown here is derived from an EMBL/GenBank/DDBJ whole genome shotgun (WGS) entry which is preliminary data.</text>
</comment>
<sequence length="462" mass="50186">MQDSTTPQPARDNTLHRSIGLFSGTAINMTQMCGIGPFITIPIMVAAMGGPQAAIGWIAGAILAMADGLVWAELGAAMPGSGGTYVYLREAFQYRTGKLMPFLFIWTMLLAIPLLMSTGIIGMVEYLEFFFPKLGWWPVHLISLAATAIVTWMLYRRIESVRTITVALWVIMLVSVVGVAAAGFSHFHAGFAFTYPAGAFGNHFFVGLGAGLIIGIYDYLGYNTTAYIGDELRQPGRTMPGSIIVSVIAMMFVYLLLNISVLGVAPWQDIAQSKSVASMVVERSWGHAAAAVMTVLIIVTAFASVFTGLLGGSRVPFQAAQDKVFLSVFARLHTKYSFPHVALLTMGVVTAIGTFFDLTEVINMLLAATIIVQSIAQIAALVVLRKRQPTLARPYKQWLYPVPCVIALLGWIYVYVSASALSLILSGIWIVAGLVVFVAWAKHNRSWPFAPVEIRETYLGEP</sequence>
<dbReference type="RefSeq" id="WP_204632227.1">
    <property type="nucleotide sequence ID" value="NZ_BSOC01000002.1"/>
</dbReference>
<dbReference type="PANTHER" id="PTHR11785:SF512">
    <property type="entry name" value="SOBREMESA, ISOFORM B"/>
    <property type="match status" value="1"/>
</dbReference>